<dbReference type="Proteomes" id="UP000298616">
    <property type="component" value="Chromosome"/>
</dbReference>
<proteinExistence type="predicted"/>
<accession>A0A4D7JFS1</accession>
<dbReference type="InterPro" id="IPR011009">
    <property type="entry name" value="Kinase-like_dom_sf"/>
</dbReference>
<dbReference type="OrthoDB" id="9769860at2"/>
<dbReference type="GO" id="GO:0016301">
    <property type="term" value="F:kinase activity"/>
    <property type="evidence" value="ECO:0007669"/>
    <property type="project" value="UniProtKB-KW"/>
</dbReference>
<dbReference type="Gene3D" id="3.90.1200.10">
    <property type="match status" value="1"/>
</dbReference>
<evidence type="ECO:0000313" key="3">
    <source>
        <dbReference type="Proteomes" id="UP000298616"/>
    </source>
</evidence>
<feature type="domain" description="CHK kinase-like" evidence="1">
    <location>
        <begin position="115"/>
        <end position="270"/>
    </location>
</feature>
<protein>
    <submittedName>
        <fullName evidence="2">Choline kinase</fullName>
    </submittedName>
</protein>
<gene>
    <name evidence="2" type="ORF">DCC35_06870</name>
</gene>
<name>A0A4D7JFS1_9BACT</name>
<keyword evidence="3" id="KW-1185">Reference proteome</keyword>
<evidence type="ECO:0000259" key="1">
    <source>
        <dbReference type="SMART" id="SM00587"/>
    </source>
</evidence>
<dbReference type="KEGG" id="fpf:DCC35_06870"/>
<sequence>MIEIDQHIKEFILSNTDASAISKIEEIQELWSGYGQILRITLPDSEPKSVILKLINFRNASSHPRGWNTNISHQRKLHSYEVELEWYQQYSHLCNERCRVPKTLQIKEYDEQALILLEDLDLAGFPGRSLDLNPAQIKLCLSWLANFHGEFMMKKPEGLWEQGSYWHLDTRPDEFKEMENKRLQKAAPHIDQKLKDCKYKTIIHGDAKPANFCFSVNNDDVAAVDFQYVGGGCGMKDVAYLLGACTSVDRITEEDYLNFYFKEFKSTINQNLKNDDIEKEWRDLYPYAIADFQRFLNGWSPGHWKVNDHAMKITEEVVEKCLKEIDHE</sequence>
<keyword evidence="2" id="KW-0808">Transferase</keyword>
<keyword evidence="2" id="KW-0418">Kinase</keyword>
<dbReference type="PANTHER" id="PTHR11012:SF30">
    <property type="entry name" value="PROTEIN KINASE-LIKE DOMAIN-CONTAINING"/>
    <property type="match status" value="1"/>
</dbReference>
<dbReference type="SUPFAM" id="SSF56112">
    <property type="entry name" value="Protein kinase-like (PK-like)"/>
    <property type="match status" value="1"/>
</dbReference>
<dbReference type="AlphaFoldDB" id="A0A4D7JFS1"/>
<dbReference type="EMBL" id="CP028923">
    <property type="protein sequence ID" value="QCK14481.1"/>
    <property type="molecule type" value="Genomic_DNA"/>
</dbReference>
<dbReference type="InterPro" id="IPR004119">
    <property type="entry name" value="EcKL"/>
</dbReference>
<reference evidence="2 3" key="1">
    <citation type="submission" date="2018-04" db="EMBL/GenBank/DDBJ databases">
        <title>Complete genome uncultured novel isolate.</title>
        <authorList>
            <person name="Merlino G."/>
        </authorList>
    </citation>
    <scope>NUCLEOTIDE SEQUENCE [LARGE SCALE GENOMIC DNA]</scope>
    <source>
        <strain evidence="3">R1DC9</strain>
    </source>
</reference>
<dbReference type="SMART" id="SM00587">
    <property type="entry name" value="CHK"/>
    <property type="match status" value="1"/>
</dbReference>
<dbReference type="Pfam" id="PF02958">
    <property type="entry name" value="EcKL"/>
    <property type="match status" value="1"/>
</dbReference>
<dbReference type="PANTHER" id="PTHR11012">
    <property type="entry name" value="PROTEIN KINASE-LIKE DOMAIN-CONTAINING"/>
    <property type="match status" value="1"/>
</dbReference>
<evidence type="ECO:0000313" key="2">
    <source>
        <dbReference type="EMBL" id="QCK14481.1"/>
    </source>
</evidence>
<dbReference type="RefSeq" id="WP_137090070.1">
    <property type="nucleotide sequence ID" value="NZ_CP028923.1"/>
</dbReference>
<dbReference type="InterPro" id="IPR015897">
    <property type="entry name" value="CHK_kinase-like"/>
</dbReference>
<organism evidence="2 3">
    <name type="scientific">Mangrovivirga cuniculi</name>
    <dbReference type="NCBI Taxonomy" id="2715131"/>
    <lineage>
        <taxon>Bacteria</taxon>
        <taxon>Pseudomonadati</taxon>
        <taxon>Bacteroidota</taxon>
        <taxon>Cytophagia</taxon>
        <taxon>Cytophagales</taxon>
        <taxon>Mangrovivirgaceae</taxon>
        <taxon>Mangrovivirga</taxon>
    </lineage>
</organism>